<organism evidence="2 3">
    <name type="scientific">Mucilaginibacter ximonensis</name>
    <dbReference type="NCBI Taxonomy" id="538021"/>
    <lineage>
        <taxon>Bacteria</taxon>
        <taxon>Pseudomonadati</taxon>
        <taxon>Bacteroidota</taxon>
        <taxon>Sphingobacteriia</taxon>
        <taxon>Sphingobacteriales</taxon>
        <taxon>Sphingobacteriaceae</taxon>
        <taxon>Mucilaginibacter</taxon>
    </lineage>
</organism>
<dbReference type="Proteomes" id="UP001597557">
    <property type="component" value="Unassembled WGS sequence"/>
</dbReference>
<sequence length="341" mass="38989">MLKNIPGYLLLALLSLLSISASAQNTDTVKKNDVKIDTALLNRYHIDPPKNALPVRNRVIQIKPELIPVTMLDYHISYWRKWITLGINFNQSSFSNNYAAGGANAIAVGGNFEYKSEYRKGTLDYVTDLQMRYAKAKNKGQAARKSDDWLFFDNKIATQMSKSWFFFGSVTFQSQFDNGYNYNSDGSLTLNSQFMAPGYLTESVGFEYKPKPWFDLRIGTGTARQTFMVNDTLYIHNGGNNYGVPQGKKFYNDLAFQMVQTTDAFLDKRHSLRLSERYALFVPYQKNVKFISHRVDATLYAQVTRMVNVSFNTTFIYDRSSRPDPQASEGLALGLIYRFPY</sequence>
<gene>
    <name evidence="2" type="ORF">ACFS5N_10095</name>
</gene>
<proteinExistence type="predicted"/>
<dbReference type="EMBL" id="JBHUPD010000002">
    <property type="protein sequence ID" value="MFD2872819.1"/>
    <property type="molecule type" value="Genomic_DNA"/>
</dbReference>
<dbReference type="Pfam" id="PF11276">
    <property type="entry name" value="DUF3078"/>
    <property type="match status" value="1"/>
</dbReference>
<keyword evidence="3" id="KW-1185">Reference proteome</keyword>
<accession>A0ABW5YBP1</accession>
<reference evidence="3" key="1">
    <citation type="journal article" date="2019" name="Int. J. Syst. Evol. Microbiol.">
        <title>The Global Catalogue of Microorganisms (GCM) 10K type strain sequencing project: providing services to taxonomists for standard genome sequencing and annotation.</title>
        <authorList>
            <consortium name="The Broad Institute Genomics Platform"/>
            <consortium name="The Broad Institute Genome Sequencing Center for Infectious Disease"/>
            <person name="Wu L."/>
            <person name="Ma J."/>
        </authorList>
    </citation>
    <scope>NUCLEOTIDE SEQUENCE [LARGE SCALE GENOMIC DNA]</scope>
    <source>
        <strain evidence="3">KCTC 22437</strain>
    </source>
</reference>
<dbReference type="RefSeq" id="WP_377184922.1">
    <property type="nucleotide sequence ID" value="NZ_JBHUPD010000002.1"/>
</dbReference>
<feature type="chain" id="PRO_5045694585" evidence="1">
    <location>
        <begin position="24"/>
        <end position="341"/>
    </location>
</feature>
<name>A0ABW5YBP1_9SPHI</name>
<evidence type="ECO:0000313" key="2">
    <source>
        <dbReference type="EMBL" id="MFD2872819.1"/>
    </source>
</evidence>
<evidence type="ECO:0000313" key="3">
    <source>
        <dbReference type="Proteomes" id="UP001597557"/>
    </source>
</evidence>
<dbReference type="InterPro" id="IPR021428">
    <property type="entry name" value="DUF3078"/>
</dbReference>
<protein>
    <submittedName>
        <fullName evidence="2">DUF3078 domain-containing protein</fullName>
    </submittedName>
</protein>
<feature type="signal peptide" evidence="1">
    <location>
        <begin position="1"/>
        <end position="23"/>
    </location>
</feature>
<keyword evidence="1" id="KW-0732">Signal</keyword>
<evidence type="ECO:0000256" key="1">
    <source>
        <dbReference type="SAM" id="SignalP"/>
    </source>
</evidence>
<comment type="caution">
    <text evidence="2">The sequence shown here is derived from an EMBL/GenBank/DDBJ whole genome shotgun (WGS) entry which is preliminary data.</text>
</comment>